<protein>
    <submittedName>
        <fullName evidence="1">Uncharacterized protein</fullName>
    </submittedName>
</protein>
<dbReference type="EMBL" id="JYIK01001078">
    <property type="protein sequence ID" value="KWX07019.1"/>
    <property type="molecule type" value="Genomic_DNA"/>
</dbReference>
<evidence type="ECO:0000313" key="1">
    <source>
        <dbReference type="EMBL" id="KWW97911.1"/>
    </source>
</evidence>
<gene>
    <name evidence="1" type="ORF">TH66_21260</name>
    <name evidence="2" type="ORF">TR74_20150</name>
</gene>
<reference evidence="1 4" key="2">
    <citation type="submission" date="2015-02" db="EMBL/GenBank/DDBJ databases">
        <title>Physiological reanalysis, assessment of diazotrophy, and genome sequences of multiple isolates of Streptomyces thermoautotrophicus.</title>
        <authorList>
            <person name="MacKellar D.C."/>
            <person name="Lieber L."/>
            <person name="Norman J."/>
            <person name="Bolger A."/>
            <person name="Tobin C."/>
            <person name="Murray J.W."/>
            <person name="Prell J."/>
        </authorList>
    </citation>
    <scope>NUCLEOTIDE SEQUENCE [LARGE SCALE GENOMIC DNA]</scope>
    <source>
        <strain evidence="1 4">UBT1</strain>
    </source>
</reference>
<accession>A0A132MKI9</accession>
<dbReference type="RefSeq" id="WP_067071656.1">
    <property type="nucleotide sequence ID" value="NZ_CP171739.1"/>
</dbReference>
<evidence type="ECO:0000313" key="2">
    <source>
        <dbReference type="EMBL" id="KWX07019.1"/>
    </source>
</evidence>
<reference evidence="3" key="1">
    <citation type="submission" date="2015-02" db="EMBL/GenBank/DDBJ databases">
        <title>Physiological reanalysis, assessment of diazotrophy, and genome sequences of multiple isolates of Streptomyces thermoautotrophicus.</title>
        <authorList>
            <person name="MacKellar D.C."/>
            <person name="Lieber L."/>
            <person name="Norman J."/>
            <person name="Bolger A."/>
            <person name="Tobin C."/>
            <person name="Murray J.W."/>
            <person name="Friesen M."/>
            <person name="Prell J."/>
        </authorList>
    </citation>
    <scope>NUCLEOTIDE SEQUENCE [LARGE SCALE GENOMIC DNA]</scope>
    <source>
        <strain evidence="3">UBT1</strain>
    </source>
</reference>
<dbReference type="Proteomes" id="UP000070659">
    <property type="component" value="Unassembled WGS sequence"/>
</dbReference>
<dbReference type="PATRIC" id="fig|1469144.8.peg.881"/>
<sequence length="116" mass="12897">MSIPGLSPQWRDLERWYNVVLPDALGNPMLGFRDGCWFSLTAGSPAPLTAHAAIKRCPDAASTIVQVICWWMREHRHHDRALDLATELALAVGDLARLTYGHSPIGNPSPLSHRYL</sequence>
<evidence type="ECO:0000313" key="3">
    <source>
        <dbReference type="Proteomes" id="UP000070598"/>
    </source>
</evidence>
<organism evidence="1 4">
    <name type="scientific">Carbonactinospora thermoautotrophica</name>
    <dbReference type="NCBI Taxonomy" id="1469144"/>
    <lineage>
        <taxon>Bacteria</taxon>
        <taxon>Bacillati</taxon>
        <taxon>Actinomycetota</taxon>
        <taxon>Actinomycetes</taxon>
        <taxon>Kitasatosporales</taxon>
        <taxon>Carbonactinosporaceae</taxon>
        <taxon>Carbonactinospora</taxon>
    </lineage>
</organism>
<name>A0A132MKI9_9ACTN</name>
<proteinExistence type="predicted"/>
<dbReference type="Proteomes" id="UP000070598">
    <property type="component" value="Unassembled WGS sequence"/>
</dbReference>
<dbReference type="EMBL" id="JYIJ01000019">
    <property type="protein sequence ID" value="KWW97911.1"/>
    <property type="molecule type" value="Genomic_DNA"/>
</dbReference>
<evidence type="ECO:0000313" key="4">
    <source>
        <dbReference type="Proteomes" id="UP000070659"/>
    </source>
</evidence>
<comment type="caution">
    <text evidence="1">The sequence shown here is derived from an EMBL/GenBank/DDBJ whole genome shotgun (WGS) entry which is preliminary data.</text>
</comment>
<dbReference type="AlphaFoldDB" id="A0A132MKI9"/>